<feature type="transmembrane region" description="Helical" evidence="13">
    <location>
        <begin position="76"/>
        <end position="100"/>
    </location>
</feature>
<gene>
    <name evidence="15" type="ORF">SK069_01360</name>
</gene>
<protein>
    <recommendedName>
        <fullName evidence="3">proton-translocating NAD(P)(+) transhydrogenase</fullName>
        <ecNumber evidence="3">7.1.1.1</ecNumber>
    </recommendedName>
</protein>
<evidence type="ECO:0000256" key="7">
    <source>
        <dbReference type="ARBA" id="ARBA00022857"/>
    </source>
</evidence>
<evidence type="ECO:0000313" key="15">
    <source>
        <dbReference type="EMBL" id="MDX8150229.1"/>
    </source>
</evidence>
<comment type="function">
    <text evidence="1">The transhydrogenation between NADH and NADP is coupled to respiration and ATP hydrolysis and functions as a proton pump across the membrane.</text>
</comment>
<dbReference type="EMBL" id="JAXAVX010000001">
    <property type="protein sequence ID" value="MDX8150229.1"/>
    <property type="molecule type" value="Genomic_DNA"/>
</dbReference>
<keyword evidence="11 13" id="KW-0472">Membrane</keyword>
<sequence length="125" mass="12698">MSVLSTVLASTASAGEPSNLITNLAILVLSGFVGYAVISKVPNTLHTPLMSGTNAIHGIVVLGGLVLLATGDDLGFGTTLILFVALVFGAINVVGGFVVTDRMLEMFKSKPTPPKDAEGDAKGGK</sequence>
<keyword evidence="10" id="KW-0520">NAD</keyword>
<evidence type="ECO:0000256" key="13">
    <source>
        <dbReference type="SAM" id="Phobius"/>
    </source>
</evidence>
<dbReference type="Pfam" id="PF12769">
    <property type="entry name" value="PNTB_4TM"/>
    <property type="match status" value="1"/>
</dbReference>
<keyword evidence="9 13" id="KW-1133">Transmembrane helix</keyword>
<dbReference type="RefSeq" id="WP_319952380.1">
    <property type="nucleotide sequence ID" value="NZ_JAXAVX010000001.1"/>
</dbReference>
<feature type="domain" description="NAD(P) transhydrogenase alpha subunit C-terminal" evidence="14">
    <location>
        <begin position="24"/>
        <end position="108"/>
    </location>
</feature>
<evidence type="ECO:0000256" key="8">
    <source>
        <dbReference type="ARBA" id="ARBA00022967"/>
    </source>
</evidence>
<dbReference type="InterPro" id="IPR024605">
    <property type="entry name" value="NADP_transhyd_a_C"/>
</dbReference>
<feature type="transmembrane region" description="Helical" evidence="13">
    <location>
        <begin position="53"/>
        <end position="70"/>
    </location>
</feature>
<keyword evidence="16" id="KW-1185">Reference proteome</keyword>
<comment type="caution">
    <text evidence="15">The sequence shown here is derived from an EMBL/GenBank/DDBJ whole genome shotgun (WGS) entry which is preliminary data.</text>
</comment>
<dbReference type="Proteomes" id="UP001277761">
    <property type="component" value="Unassembled WGS sequence"/>
</dbReference>
<proteinExistence type="predicted"/>
<evidence type="ECO:0000256" key="10">
    <source>
        <dbReference type="ARBA" id="ARBA00023027"/>
    </source>
</evidence>
<keyword evidence="4" id="KW-1003">Cell membrane</keyword>
<dbReference type="EC" id="7.1.1.1" evidence="3"/>
<dbReference type="PANTHER" id="PTHR10160:SF19">
    <property type="entry name" value="PROTON-TRANSLOCATING NAD(P)(+) TRANSHYDROGENASE"/>
    <property type="match status" value="1"/>
</dbReference>
<evidence type="ECO:0000259" key="14">
    <source>
        <dbReference type="Pfam" id="PF12769"/>
    </source>
</evidence>
<evidence type="ECO:0000313" key="16">
    <source>
        <dbReference type="Proteomes" id="UP001277761"/>
    </source>
</evidence>
<evidence type="ECO:0000256" key="1">
    <source>
        <dbReference type="ARBA" id="ARBA00003943"/>
    </source>
</evidence>
<evidence type="ECO:0000256" key="2">
    <source>
        <dbReference type="ARBA" id="ARBA00004429"/>
    </source>
</evidence>
<evidence type="ECO:0000256" key="4">
    <source>
        <dbReference type="ARBA" id="ARBA00022475"/>
    </source>
</evidence>
<accession>A0ABU4VGF4</accession>
<name>A0ABU4VGF4_9ACTN</name>
<evidence type="ECO:0000256" key="12">
    <source>
        <dbReference type="ARBA" id="ARBA00048202"/>
    </source>
</evidence>
<feature type="transmembrane region" description="Helical" evidence="13">
    <location>
        <begin position="24"/>
        <end position="41"/>
    </location>
</feature>
<keyword evidence="8" id="KW-1278">Translocase</keyword>
<evidence type="ECO:0000256" key="5">
    <source>
        <dbReference type="ARBA" id="ARBA00022519"/>
    </source>
</evidence>
<comment type="subcellular location">
    <subcellularLocation>
        <location evidence="2">Cell inner membrane</location>
        <topology evidence="2">Multi-pass membrane protein</topology>
    </subcellularLocation>
</comment>
<comment type="catalytic activity">
    <reaction evidence="12">
        <text>NAD(+) + NADPH + H(+)(in) = NADH + NADP(+) + H(+)(out)</text>
        <dbReference type="Rhea" id="RHEA:47992"/>
        <dbReference type="ChEBI" id="CHEBI:15378"/>
        <dbReference type="ChEBI" id="CHEBI:57540"/>
        <dbReference type="ChEBI" id="CHEBI:57783"/>
        <dbReference type="ChEBI" id="CHEBI:57945"/>
        <dbReference type="ChEBI" id="CHEBI:58349"/>
        <dbReference type="EC" id="7.1.1.1"/>
    </reaction>
</comment>
<evidence type="ECO:0000256" key="3">
    <source>
        <dbReference type="ARBA" id="ARBA00012943"/>
    </source>
</evidence>
<organism evidence="15 16">
    <name type="scientific">Patulibacter brassicae</name>
    <dbReference type="NCBI Taxonomy" id="1705717"/>
    <lineage>
        <taxon>Bacteria</taxon>
        <taxon>Bacillati</taxon>
        <taxon>Actinomycetota</taxon>
        <taxon>Thermoleophilia</taxon>
        <taxon>Solirubrobacterales</taxon>
        <taxon>Patulibacteraceae</taxon>
        <taxon>Patulibacter</taxon>
    </lineage>
</organism>
<evidence type="ECO:0000256" key="6">
    <source>
        <dbReference type="ARBA" id="ARBA00022692"/>
    </source>
</evidence>
<evidence type="ECO:0000256" key="9">
    <source>
        <dbReference type="ARBA" id="ARBA00022989"/>
    </source>
</evidence>
<evidence type="ECO:0000256" key="11">
    <source>
        <dbReference type="ARBA" id="ARBA00023136"/>
    </source>
</evidence>
<keyword evidence="5" id="KW-0997">Cell inner membrane</keyword>
<dbReference type="PANTHER" id="PTHR10160">
    <property type="entry name" value="NAD(P) TRANSHYDROGENASE"/>
    <property type="match status" value="1"/>
</dbReference>
<keyword evidence="7" id="KW-0521">NADP</keyword>
<reference evidence="15 16" key="1">
    <citation type="submission" date="2023-11" db="EMBL/GenBank/DDBJ databases">
        <authorList>
            <person name="Xu M."/>
            <person name="Jiang T."/>
        </authorList>
    </citation>
    <scope>NUCLEOTIDE SEQUENCE [LARGE SCALE GENOMIC DNA]</scope>
    <source>
        <strain evidence="15 16">SD</strain>
    </source>
</reference>
<keyword evidence="6 13" id="KW-0812">Transmembrane</keyword>